<dbReference type="InterPro" id="IPR011051">
    <property type="entry name" value="RmlC_Cupin_sf"/>
</dbReference>
<dbReference type="Gene3D" id="2.60.120.10">
    <property type="entry name" value="Jelly Rolls"/>
    <property type="match status" value="1"/>
</dbReference>
<dbReference type="RefSeq" id="WP_251916134.1">
    <property type="nucleotide sequence ID" value="NZ_JAMRXG010000013.1"/>
</dbReference>
<comment type="caution">
    <text evidence="2">The sequence shown here is derived from an EMBL/GenBank/DDBJ whole genome shotgun (WGS) entry which is preliminary data.</text>
</comment>
<evidence type="ECO:0000313" key="2">
    <source>
        <dbReference type="EMBL" id="MCM6777175.1"/>
    </source>
</evidence>
<organism evidence="2 3">
    <name type="scientific">Nocardia pulmonis</name>
    <dbReference type="NCBI Taxonomy" id="2951408"/>
    <lineage>
        <taxon>Bacteria</taxon>
        <taxon>Bacillati</taxon>
        <taxon>Actinomycetota</taxon>
        <taxon>Actinomycetes</taxon>
        <taxon>Mycobacteriales</taxon>
        <taxon>Nocardiaceae</taxon>
        <taxon>Nocardia</taxon>
    </lineage>
</organism>
<dbReference type="AlphaFoldDB" id="A0A9X2J0M5"/>
<dbReference type="InterPro" id="IPR014710">
    <property type="entry name" value="RmlC-like_jellyroll"/>
</dbReference>
<protein>
    <submittedName>
        <fullName evidence="2">Cupin domain-containing protein</fullName>
    </submittedName>
</protein>
<proteinExistence type="predicted"/>
<reference evidence="2" key="1">
    <citation type="submission" date="2022-06" db="EMBL/GenBank/DDBJ databases">
        <title>Novel species in genus nocardia.</title>
        <authorList>
            <person name="Li F."/>
        </authorList>
    </citation>
    <scope>NUCLEOTIDE SEQUENCE</scope>
    <source>
        <strain evidence="2">CDC141</strain>
    </source>
</reference>
<sequence>MGTTLTFRNGHSVTLLDNGADERGPFLRLRHRMPAVGREAGPHWHPVLTESWTVRQGRLRFRIDGVETIAGQGDSLTAGPRAVHEFWTEAPETVIDHEIRPPLRHWEMFRLWQALDAAGRTTRAGVPWDPLALALLWEYQDGYLAGVPARVQRVVLGPLARLARALGYERRWLRG</sequence>
<name>A0A9X2J0M5_9NOCA</name>
<keyword evidence="3" id="KW-1185">Reference proteome</keyword>
<dbReference type="Pfam" id="PF07883">
    <property type="entry name" value="Cupin_2"/>
    <property type="match status" value="1"/>
</dbReference>
<feature type="domain" description="Cupin type-2" evidence="1">
    <location>
        <begin position="36"/>
        <end position="92"/>
    </location>
</feature>
<dbReference type="Proteomes" id="UP001139157">
    <property type="component" value="Unassembled WGS sequence"/>
</dbReference>
<dbReference type="InterPro" id="IPR013096">
    <property type="entry name" value="Cupin_2"/>
</dbReference>
<evidence type="ECO:0000313" key="3">
    <source>
        <dbReference type="Proteomes" id="UP001139157"/>
    </source>
</evidence>
<dbReference type="EMBL" id="JAMRXG010000013">
    <property type="protein sequence ID" value="MCM6777175.1"/>
    <property type="molecule type" value="Genomic_DNA"/>
</dbReference>
<dbReference type="SUPFAM" id="SSF51182">
    <property type="entry name" value="RmlC-like cupins"/>
    <property type="match status" value="1"/>
</dbReference>
<gene>
    <name evidence="2" type="ORF">NDR86_27170</name>
</gene>
<accession>A0A9X2J0M5</accession>
<evidence type="ECO:0000259" key="1">
    <source>
        <dbReference type="Pfam" id="PF07883"/>
    </source>
</evidence>